<reference evidence="8" key="1">
    <citation type="submission" date="2022-01" db="EMBL/GenBank/DDBJ databases">
        <authorList>
            <person name="King R."/>
        </authorList>
    </citation>
    <scope>NUCLEOTIDE SEQUENCE</scope>
</reference>
<feature type="transmembrane region" description="Helical" evidence="6">
    <location>
        <begin position="51"/>
        <end position="77"/>
    </location>
</feature>
<dbReference type="GO" id="GO:0016020">
    <property type="term" value="C:membrane"/>
    <property type="evidence" value="ECO:0007669"/>
    <property type="project" value="UniProtKB-SubCell"/>
</dbReference>
<dbReference type="PANTHER" id="PTHR48017">
    <property type="entry name" value="OS05G0424000 PROTEIN-RELATED"/>
    <property type="match status" value="1"/>
</dbReference>
<organism evidence="8 9">
    <name type="scientific">Phyllotreta striolata</name>
    <name type="common">Striped flea beetle</name>
    <name type="synonym">Crioceris striolata</name>
    <dbReference type="NCBI Taxonomy" id="444603"/>
    <lineage>
        <taxon>Eukaryota</taxon>
        <taxon>Metazoa</taxon>
        <taxon>Ecdysozoa</taxon>
        <taxon>Arthropoda</taxon>
        <taxon>Hexapoda</taxon>
        <taxon>Insecta</taxon>
        <taxon>Pterygota</taxon>
        <taxon>Neoptera</taxon>
        <taxon>Endopterygota</taxon>
        <taxon>Coleoptera</taxon>
        <taxon>Polyphaga</taxon>
        <taxon>Cucujiformia</taxon>
        <taxon>Chrysomeloidea</taxon>
        <taxon>Chrysomelidae</taxon>
        <taxon>Galerucinae</taxon>
        <taxon>Alticini</taxon>
        <taxon>Phyllotreta</taxon>
    </lineage>
</organism>
<dbReference type="InterPro" id="IPR013057">
    <property type="entry name" value="AA_transpt_TM"/>
</dbReference>
<keyword evidence="4 6" id="KW-1133">Transmembrane helix</keyword>
<keyword evidence="9" id="KW-1185">Reference proteome</keyword>
<feature type="transmembrane region" description="Helical" evidence="6">
    <location>
        <begin position="107"/>
        <end position="131"/>
    </location>
</feature>
<keyword evidence="3 6" id="KW-0812">Transmembrane</keyword>
<dbReference type="AlphaFoldDB" id="A0A9N9TIQ3"/>
<protein>
    <recommendedName>
        <fullName evidence="7">Amino acid transporter transmembrane domain-containing protein</fullName>
    </recommendedName>
</protein>
<evidence type="ECO:0000313" key="8">
    <source>
        <dbReference type="EMBL" id="CAG9858890.1"/>
    </source>
</evidence>
<keyword evidence="2" id="KW-0813">Transport</keyword>
<gene>
    <name evidence="8" type="ORF">PHYEVI_LOCUS5277</name>
</gene>
<dbReference type="Proteomes" id="UP001153712">
    <property type="component" value="Chromosome 2"/>
</dbReference>
<comment type="subcellular location">
    <subcellularLocation>
        <location evidence="1">Membrane</location>
    </subcellularLocation>
</comment>
<feature type="domain" description="Amino acid transporter transmembrane" evidence="7">
    <location>
        <begin position="26"/>
        <end position="244"/>
    </location>
</feature>
<evidence type="ECO:0000313" key="9">
    <source>
        <dbReference type="Proteomes" id="UP001153712"/>
    </source>
</evidence>
<evidence type="ECO:0000256" key="1">
    <source>
        <dbReference type="ARBA" id="ARBA00004370"/>
    </source>
</evidence>
<feature type="transmembrane region" description="Helical" evidence="6">
    <location>
        <begin position="143"/>
        <end position="165"/>
    </location>
</feature>
<keyword evidence="5 6" id="KW-0472">Membrane</keyword>
<proteinExistence type="predicted"/>
<dbReference type="Pfam" id="PF01490">
    <property type="entry name" value="Aa_trans"/>
    <property type="match status" value="1"/>
</dbReference>
<feature type="transmembrane region" description="Helical" evidence="6">
    <location>
        <begin position="20"/>
        <end position="39"/>
    </location>
</feature>
<evidence type="ECO:0000259" key="7">
    <source>
        <dbReference type="Pfam" id="PF01490"/>
    </source>
</evidence>
<dbReference type="EMBL" id="OU900095">
    <property type="protein sequence ID" value="CAG9858890.1"/>
    <property type="molecule type" value="Genomic_DNA"/>
</dbReference>
<name>A0A9N9TIQ3_PHYSR</name>
<evidence type="ECO:0000256" key="4">
    <source>
        <dbReference type="ARBA" id="ARBA00022989"/>
    </source>
</evidence>
<feature type="transmembrane region" description="Helical" evidence="6">
    <location>
        <begin position="172"/>
        <end position="196"/>
    </location>
</feature>
<evidence type="ECO:0000256" key="6">
    <source>
        <dbReference type="SAM" id="Phobius"/>
    </source>
</evidence>
<evidence type="ECO:0000256" key="5">
    <source>
        <dbReference type="ARBA" id="ARBA00023136"/>
    </source>
</evidence>
<accession>A0A9N9TIQ3</accession>
<evidence type="ECO:0000256" key="3">
    <source>
        <dbReference type="ARBA" id="ARBA00022692"/>
    </source>
</evidence>
<dbReference type="OrthoDB" id="28208at2759"/>
<evidence type="ECO:0000256" key="2">
    <source>
        <dbReference type="ARBA" id="ARBA00022448"/>
    </source>
</evidence>
<sequence>MQNVNEKMALLDNKSTTNGLTTFFAVICIVDVFGVFPVVTLPKAVIDCGFYGFFVVTLTCLTQIYTASLLGRCWVIAEEIEPSIKYKNRYPYAALTEISYGKKMASFVTFLLDLTIFGGGIPNLIVASQNLQLLGLRASDGSVNISFCLWIIVVGSVLCPVLWLGSPKDMKLLCSLSVGIVITVFLLINGCILLSTSDPSTEILENNSTPVWKNVLKAYGIIAFQFDIHPSILTIQVDMLAKSRLTRAILAGFSGKF</sequence>